<dbReference type="RefSeq" id="WP_185059322.1">
    <property type="nucleotide sequence ID" value="NZ_BAABJP010000015.1"/>
</dbReference>
<dbReference type="PRINTS" id="PR00081">
    <property type="entry name" value="GDHRDH"/>
</dbReference>
<keyword evidence="6" id="KW-1185">Reference proteome</keyword>
<dbReference type="Gene3D" id="3.40.50.720">
    <property type="entry name" value="NAD(P)-binding Rossmann-like Domain"/>
    <property type="match status" value="1"/>
</dbReference>
<sequence length="246" mass="25002">MAELTGRVALVTGGSRGIGAAIATRLAEDGADVAFTFHSAKAQADAVAERIQGLGRRVVAIQADSADPAAVTEAVERAARELGRLDVLVNNAGIFPHGPIEEVSAEDRDRAIAVHVTASFVASQAASRHFGSGGRIINIGSNLAQRVPFGGIALYAMTKSALDGLTKALARELGPRAITVNTVHPGSTESDMNPPDGPTADTQRSLSALGHYGVPADIAATVSHLAGDSGRIITGASILVDGGTNA</sequence>
<accession>A0ABP9Q8X6</accession>
<reference evidence="6" key="1">
    <citation type="journal article" date="2019" name="Int. J. Syst. Evol. Microbiol.">
        <title>The Global Catalogue of Microorganisms (GCM) 10K type strain sequencing project: providing services to taxonomists for standard genome sequencing and annotation.</title>
        <authorList>
            <consortium name="The Broad Institute Genomics Platform"/>
            <consortium name="The Broad Institute Genome Sequencing Center for Infectious Disease"/>
            <person name="Wu L."/>
            <person name="Ma J."/>
        </authorList>
    </citation>
    <scope>NUCLEOTIDE SEQUENCE [LARGE SCALE GENOMIC DNA]</scope>
    <source>
        <strain evidence="6">JCM 18303</strain>
    </source>
</reference>
<dbReference type="Proteomes" id="UP001428817">
    <property type="component" value="Unassembled WGS sequence"/>
</dbReference>
<protein>
    <submittedName>
        <fullName evidence="5">SDR family oxidoreductase</fullName>
    </submittedName>
</protein>
<dbReference type="InterPro" id="IPR002347">
    <property type="entry name" value="SDR_fam"/>
</dbReference>
<keyword evidence="2" id="KW-0560">Oxidoreductase</keyword>
<name>A0ABP9Q8X6_9PSEU</name>
<dbReference type="InterPro" id="IPR020904">
    <property type="entry name" value="Sc_DH/Rdtase_CS"/>
</dbReference>
<dbReference type="PROSITE" id="PS00061">
    <property type="entry name" value="ADH_SHORT"/>
    <property type="match status" value="1"/>
</dbReference>
<feature type="domain" description="Ketoreductase" evidence="4">
    <location>
        <begin position="7"/>
        <end position="186"/>
    </location>
</feature>
<dbReference type="SMART" id="SM00822">
    <property type="entry name" value="PKS_KR"/>
    <property type="match status" value="1"/>
</dbReference>
<feature type="compositionally biased region" description="Polar residues" evidence="3">
    <location>
        <begin position="181"/>
        <end position="191"/>
    </location>
</feature>
<dbReference type="EMBL" id="BAABJP010000015">
    <property type="protein sequence ID" value="GAA5157454.1"/>
    <property type="molecule type" value="Genomic_DNA"/>
</dbReference>
<dbReference type="PANTHER" id="PTHR43639">
    <property type="entry name" value="OXIDOREDUCTASE, SHORT-CHAIN DEHYDROGENASE/REDUCTASE FAMILY (AFU_ORTHOLOGUE AFUA_5G02870)"/>
    <property type="match status" value="1"/>
</dbReference>
<gene>
    <name evidence="5" type="ORF">GCM10023321_35730</name>
</gene>
<dbReference type="Pfam" id="PF13561">
    <property type="entry name" value="adh_short_C2"/>
    <property type="match status" value="1"/>
</dbReference>
<evidence type="ECO:0000256" key="3">
    <source>
        <dbReference type="SAM" id="MobiDB-lite"/>
    </source>
</evidence>
<evidence type="ECO:0000259" key="4">
    <source>
        <dbReference type="SMART" id="SM00822"/>
    </source>
</evidence>
<dbReference type="SUPFAM" id="SSF51735">
    <property type="entry name" value="NAD(P)-binding Rossmann-fold domains"/>
    <property type="match status" value="1"/>
</dbReference>
<evidence type="ECO:0000313" key="5">
    <source>
        <dbReference type="EMBL" id="GAA5157454.1"/>
    </source>
</evidence>
<comment type="similarity">
    <text evidence="1">Belongs to the short-chain dehydrogenases/reductases (SDR) family.</text>
</comment>
<organism evidence="5 6">
    <name type="scientific">Pseudonocardia eucalypti</name>
    <dbReference type="NCBI Taxonomy" id="648755"/>
    <lineage>
        <taxon>Bacteria</taxon>
        <taxon>Bacillati</taxon>
        <taxon>Actinomycetota</taxon>
        <taxon>Actinomycetes</taxon>
        <taxon>Pseudonocardiales</taxon>
        <taxon>Pseudonocardiaceae</taxon>
        <taxon>Pseudonocardia</taxon>
    </lineage>
</organism>
<dbReference type="PRINTS" id="PR00080">
    <property type="entry name" value="SDRFAMILY"/>
</dbReference>
<dbReference type="InterPro" id="IPR057326">
    <property type="entry name" value="KR_dom"/>
</dbReference>
<comment type="caution">
    <text evidence="5">The sequence shown here is derived from an EMBL/GenBank/DDBJ whole genome shotgun (WGS) entry which is preliminary data.</text>
</comment>
<proteinExistence type="inferred from homology"/>
<evidence type="ECO:0000313" key="6">
    <source>
        <dbReference type="Proteomes" id="UP001428817"/>
    </source>
</evidence>
<feature type="region of interest" description="Disordered" evidence="3">
    <location>
        <begin position="181"/>
        <end position="204"/>
    </location>
</feature>
<evidence type="ECO:0000256" key="1">
    <source>
        <dbReference type="ARBA" id="ARBA00006484"/>
    </source>
</evidence>
<dbReference type="InterPro" id="IPR036291">
    <property type="entry name" value="NAD(P)-bd_dom_sf"/>
</dbReference>
<evidence type="ECO:0000256" key="2">
    <source>
        <dbReference type="ARBA" id="ARBA00023002"/>
    </source>
</evidence>
<dbReference type="PANTHER" id="PTHR43639:SF1">
    <property type="entry name" value="SHORT-CHAIN DEHYDROGENASE_REDUCTASE FAMILY PROTEIN"/>
    <property type="match status" value="1"/>
</dbReference>